<name>A0A0L6CHQ5_9MICO</name>
<accession>A0A0L6CHQ5</accession>
<proteinExistence type="predicted"/>
<dbReference type="InterPro" id="IPR006439">
    <property type="entry name" value="HAD-SF_hydro_IA"/>
</dbReference>
<dbReference type="Gene3D" id="3.40.50.1000">
    <property type="entry name" value="HAD superfamily/HAD-like"/>
    <property type="match status" value="1"/>
</dbReference>
<evidence type="ECO:0008006" key="3">
    <source>
        <dbReference type="Google" id="ProtNLM"/>
    </source>
</evidence>
<dbReference type="AlphaFoldDB" id="A0A0L6CHQ5"/>
<dbReference type="Pfam" id="PF00702">
    <property type="entry name" value="Hydrolase"/>
    <property type="match status" value="1"/>
</dbReference>
<gene>
    <name evidence="1" type="ORF">VV01_09515</name>
</gene>
<comment type="caution">
    <text evidence="1">The sequence shown here is derived from an EMBL/GenBank/DDBJ whole genome shotgun (WGS) entry which is preliminary data.</text>
</comment>
<dbReference type="SUPFAM" id="SSF56784">
    <property type="entry name" value="HAD-like"/>
    <property type="match status" value="1"/>
</dbReference>
<organism evidence="1 2">
    <name type="scientific">Luteipulveratus halotolerans</name>
    <dbReference type="NCBI Taxonomy" id="1631356"/>
    <lineage>
        <taxon>Bacteria</taxon>
        <taxon>Bacillati</taxon>
        <taxon>Actinomycetota</taxon>
        <taxon>Actinomycetes</taxon>
        <taxon>Micrococcales</taxon>
        <taxon>Dermacoccaceae</taxon>
        <taxon>Luteipulveratus</taxon>
    </lineage>
</organism>
<dbReference type="PRINTS" id="PR00413">
    <property type="entry name" value="HADHALOGNASE"/>
</dbReference>
<sequence>MTTIRAVLWDADGVLQHGHPAPGHGGAPVAGPTWPERLGAIGGPDFAEALFAAEKPALRGEEPFRTAVARLLVERGLSVSPDDVLALWDDVHVDPAAFELVDRVRAQGISCVLATNQQDYRVRLMRNDLGYDAHFDRTYYSSEVGAMKPDAEYFRRVLSDLRLPSGATLFIDDSAANVASAKACGIQAERHDPASGAPGLRSALARHGIEV</sequence>
<dbReference type="STRING" id="1631356.VV01_09515"/>
<dbReference type="PANTHER" id="PTHR43611:SF3">
    <property type="entry name" value="FLAVIN MONONUCLEOTIDE HYDROLASE 1, CHLOROPLATIC"/>
    <property type="match status" value="1"/>
</dbReference>
<dbReference type="InterPro" id="IPR023214">
    <property type="entry name" value="HAD_sf"/>
</dbReference>
<dbReference type="Proteomes" id="UP000037397">
    <property type="component" value="Unassembled WGS sequence"/>
</dbReference>
<dbReference type="EMBL" id="LAIR01000002">
    <property type="protein sequence ID" value="KNX37332.1"/>
    <property type="molecule type" value="Genomic_DNA"/>
</dbReference>
<evidence type="ECO:0000313" key="2">
    <source>
        <dbReference type="Proteomes" id="UP000037397"/>
    </source>
</evidence>
<evidence type="ECO:0000313" key="1">
    <source>
        <dbReference type="EMBL" id="KNX37332.1"/>
    </source>
</evidence>
<dbReference type="InterPro" id="IPR036412">
    <property type="entry name" value="HAD-like_sf"/>
</dbReference>
<dbReference type="NCBIfam" id="TIGR01509">
    <property type="entry name" value="HAD-SF-IA-v3"/>
    <property type="match status" value="1"/>
</dbReference>
<dbReference type="PANTHER" id="PTHR43611">
    <property type="entry name" value="ALPHA-D-GLUCOSE 1-PHOSPHATE PHOSPHATASE"/>
    <property type="match status" value="1"/>
</dbReference>
<reference evidence="2" key="1">
    <citation type="submission" date="2015-03" db="EMBL/GenBank/DDBJ databases">
        <title>Luteipulveratus halotolerans sp. nov., a novel actinobacterium (Dermacoccaceae) from Sarawak, Malaysia.</title>
        <authorList>
            <person name="Juboi H."/>
            <person name="Basik A."/>
            <person name="Shamsul S.S."/>
            <person name="Arnold P."/>
            <person name="Schmitt E.K."/>
            <person name="Sanglier J.-J."/>
            <person name="Yeo T."/>
        </authorList>
    </citation>
    <scope>NUCLEOTIDE SEQUENCE [LARGE SCALE GENOMIC DNA]</scope>
    <source>
        <strain evidence="2">C296001</strain>
    </source>
</reference>
<keyword evidence="2" id="KW-1185">Reference proteome</keyword>
<protein>
    <recommendedName>
        <fullName evidence="3">Hydrolase</fullName>
    </recommendedName>
</protein>
<dbReference type="OrthoDB" id="9797415at2"/>